<evidence type="ECO:0000259" key="1">
    <source>
        <dbReference type="Pfam" id="PF05347"/>
    </source>
</evidence>
<evidence type="ECO:0000313" key="3">
    <source>
        <dbReference type="EMBL" id="CAI5737685.1"/>
    </source>
</evidence>
<dbReference type="EMBL" id="CAKLBC010000473">
    <property type="protein sequence ID" value="CAH0486545.1"/>
    <property type="molecule type" value="Genomic_DNA"/>
</dbReference>
<sequence length="179" mass="20953">MGLQRMYGDKIHSLKICMNYLTHGISFAIAKFFRLHQFITILIHSMAARELRPLYKKLLRLAKGLPESKRQTSLDQVRREFRNHGDLTDSNEISALIQRAQSSVDFLKIVTPRTESDSGVQRFIYRNGQRVNAAEFEKKGEENARYKTQDIEGGLRRHHQLLRRQHFMDRKSGPPRSIF</sequence>
<dbReference type="InterPro" id="IPR045294">
    <property type="entry name" value="Complex1_LYR_LYRM1"/>
</dbReference>
<name>A0AAV0UPH6_9STRA</name>
<dbReference type="Proteomes" id="UP001159659">
    <property type="component" value="Unassembled WGS sequence"/>
</dbReference>
<proteinExistence type="predicted"/>
<keyword evidence="4" id="KW-1185">Reference proteome</keyword>
<accession>A0AAV0UPH6</accession>
<dbReference type="EMBL" id="CANTFK010000984">
    <property type="protein sequence ID" value="CAI5737685.1"/>
    <property type="molecule type" value="Genomic_DNA"/>
</dbReference>
<comment type="caution">
    <text evidence="3">The sequence shown here is derived from an EMBL/GenBank/DDBJ whole genome shotgun (WGS) entry which is preliminary data.</text>
</comment>
<evidence type="ECO:0000313" key="4">
    <source>
        <dbReference type="Proteomes" id="UP001157938"/>
    </source>
</evidence>
<reference evidence="3" key="2">
    <citation type="submission" date="2022-12" db="EMBL/GenBank/DDBJ databases">
        <authorList>
            <person name="Webb A."/>
        </authorList>
    </citation>
    <scope>NUCLEOTIDE SEQUENCE</scope>
    <source>
        <strain evidence="3">Pf2</strain>
    </source>
</reference>
<gene>
    <name evidence="2" type="ORF">PFR001_LOCUS2165</name>
    <name evidence="3" type="ORF">PFR002_LOCUS8442</name>
</gene>
<dbReference type="CDD" id="cd20261">
    <property type="entry name" value="Complex1_LYR_LYRM1"/>
    <property type="match status" value="1"/>
</dbReference>
<evidence type="ECO:0000313" key="5">
    <source>
        <dbReference type="Proteomes" id="UP001159659"/>
    </source>
</evidence>
<dbReference type="AlphaFoldDB" id="A0AAV0UPH6"/>
<organism evidence="3 5">
    <name type="scientific">Peronospora farinosa</name>
    <dbReference type="NCBI Taxonomy" id="134698"/>
    <lineage>
        <taxon>Eukaryota</taxon>
        <taxon>Sar</taxon>
        <taxon>Stramenopiles</taxon>
        <taxon>Oomycota</taxon>
        <taxon>Peronosporomycetes</taxon>
        <taxon>Peronosporales</taxon>
        <taxon>Peronosporaceae</taxon>
        <taxon>Peronospora</taxon>
    </lineage>
</organism>
<reference evidence="2 4" key="1">
    <citation type="submission" date="2021-11" db="EMBL/GenBank/DDBJ databases">
        <authorList>
            <person name="Islam A."/>
            <person name="Islam S."/>
            <person name="Flora M.S."/>
            <person name="Rahman M."/>
            <person name="Ziaur R.M."/>
            <person name="Epstein J.H."/>
            <person name="Hassan M."/>
            <person name="Klassen M."/>
            <person name="Woodard K."/>
            <person name="Webb A."/>
            <person name="Webby R.J."/>
            <person name="El Zowalaty M.E."/>
        </authorList>
    </citation>
    <scope>NUCLEOTIDE SEQUENCE [LARGE SCALE GENOMIC DNA]</scope>
    <source>
        <strain evidence="2">Pf1</strain>
    </source>
</reference>
<dbReference type="Proteomes" id="UP001157938">
    <property type="component" value="Unassembled WGS sequence"/>
</dbReference>
<protein>
    <recommendedName>
        <fullName evidence="1">Complex 1 LYR protein domain-containing protein</fullName>
    </recommendedName>
</protein>
<dbReference type="InterPro" id="IPR008011">
    <property type="entry name" value="Complex1_LYR_dom"/>
</dbReference>
<dbReference type="Pfam" id="PF05347">
    <property type="entry name" value="Complex1_LYR"/>
    <property type="match status" value="1"/>
</dbReference>
<feature type="domain" description="Complex 1 LYR protein" evidence="1">
    <location>
        <begin position="52"/>
        <end position="102"/>
    </location>
</feature>
<evidence type="ECO:0000313" key="2">
    <source>
        <dbReference type="EMBL" id="CAH0486545.1"/>
    </source>
</evidence>